<evidence type="ECO:0000313" key="1">
    <source>
        <dbReference type="EMBL" id="ORY52386.1"/>
    </source>
</evidence>
<sequence>MARGTSPLHDPDCLCAVGISYQLLGLGFKSNENQARRVGHCSVYFAKAIQDFIAQELKKPWDQQQLLNQYWTLQLLLTKHYASSMGTKCCVNTATYAANLTALGQVHNWGRVHYLMDIMNRPDIGCDWFVYLDSDAYPWMKGHKVSLEEYFSGQQVAVES</sequence>
<dbReference type="EMBL" id="MCGO01000003">
    <property type="protein sequence ID" value="ORY52386.1"/>
    <property type="molecule type" value="Genomic_DNA"/>
</dbReference>
<gene>
    <name evidence="1" type="ORF">BCR33DRAFT_779700</name>
</gene>
<proteinExistence type="predicted"/>
<protein>
    <submittedName>
        <fullName evidence="1">Uncharacterized protein</fullName>
    </submittedName>
</protein>
<comment type="caution">
    <text evidence="1">The sequence shown here is derived from an EMBL/GenBank/DDBJ whole genome shotgun (WGS) entry which is preliminary data.</text>
</comment>
<evidence type="ECO:0000313" key="2">
    <source>
        <dbReference type="Proteomes" id="UP000193642"/>
    </source>
</evidence>
<accession>A0A1Y2CZT7</accession>
<keyword evidence="2" id="KW-1185">Reference proteome</keyword>
<name>A0A1Y2CZT7_9FUNG</name>
<reference evidence="1 2" key="1">
    <citation type="submission" date="2016-07" db="EMBL/GenBank/DDBJ databases">
        <title>Pervasive Adenine N6-methylation of Active Genes in Fungi.</title>
        <authorList>
            <consortium name="DOE Joint Genome Institute"/>
            <person name="Mondo S.J."/>
            <person name="Dannebaum R.O."/>
            <person name="Kuo R.C."/>
            <person name="Labutti K."/>
            <person name="Haridas S."/>
            <person name="Kuo A."/>
            <person name="Salamov A."/>
            <person name="Ahrendt S.R."/>
            <person name="Lipzen A."/>
            <person name="Sullivan W."/>
            <person name="Andreopoulos W.B."/>
            <person name="Clum A."/>
            <person name="Lindquist E."/>
            <person name="Daum C."/>
            <person name="Ramamoorthy G.K."/>
            <person name="Gryganskyi A."/>
            <person name="Culley D."/>
            <person name="Magnuson J.K."/>
            <person name="James T.Y."/>
            <person name="O'Malley M.A."/>
            <person name="Stajich J.E."/>
            <person name="Spatafora J.W."/>
            <person name="Visel A."/>
            <person name="Grigoriev I.V."/>
        </authorList>
    </citation>
    <scope>NUCLEOTIDE SEQUENCE [LARGE SCALE GENOMIC DNA]</scope>
    <source>
        <strain evidence="1 2">JEL800</strain>
    </source>
</reference>
<dbReference type="AlphaFoldDB" id="A0A1Y2CZT7"/>
<dbReference type="Proteomes" id="UP000193642">
    <property type="component" value="Unassembled WGS sequence"/>
</dbReference>
<organism evidence="1 2">
    <name type="scientific">Rhizoclosmatium globosum</name>
    <dbReference type="NCBI Taxonomy" id="329046"/>
    <lineage>
        <taxon>Eukaryota</taxon>
        <taxon>Fungi</taxon>
        <taxon>Fungi incertae sedis</taxon>
        <taxon>Chytridiomycota</taxon>
        <taxon>Chytridiomycota incertae sedis</taxon>
        <taxon>Chytridiomycetes</taxon>
        <taxon>Chytridiales</taxon>
        <taxon>Chytriomycetaceae</taxon>
        <taxon>Rhizoclosmatium</taxon>
    </lineage>
</organism>